<organism evidence="1 2">
    <name type="scientific">Nitrobacter vulgaris</name>
    <dbReference type="NCBI Taxonomy" id="29421"/>
    <lineage>
        <taxon>Bacteria</taxon>
        <taxon>Pseudomonadati</taxon>
        <taxon>Pseudomonadota</taxon>
        <taxon>Alphaproteobacteria</taxon>
        <taxon>Hyphomicrobiales</taxon>
        <taxon>Nitrobacteraceae</taxon>
        <taxon>Nitrobacter</taxon>
    </lineage>
</organism>
<keyword evidence="2" id="KW-1185">Reference proteome</keyword>
<accession>A0A1V4HVN4</accession>
<protein>
    <submittedName>
        <fullName evidence="1">Uncharacterized protein</fullName>
    </submittedName>
</protein>
<dbReference type="AlphaFoldDB" id="A0A1V4HVN4"/>
<sequence>MFNIQSRLFAREEIETRAETILDVTDLDVTEMKANPCKPATCSRRTSRPREIDDIISKGIIGSRRFAGI</sequence>
<evidence type="ECO:0000313" key="1">
    <source>
        <dbReference type="EMBL" id="OPH81672.1"/>
    </source>
</evidence>
<name>A0A1V4HVN4_NITVU</name>
<comment type="caution">
    <text evidence="1">The sequence shown here is derived from an EMBL/GenBank/DDBJ whole genome shotgun (WGS) entry which is preliminary data.</text>
</comment>
<evidence type="ECO:0000313" key="2">
    <source>
        <dbReference type="Proteomes" id="UP000189940"/>
    </source>
</evidence>
<dbReference type="EMBL" id="MWPQ01000055">
    <property type="protein sequence ID" value="OPH81672.1"/>
    <property type="molecule type" value="Genomic_DNA"/>
</dbReference>
<gene>
    <name evidence="1" type="ORF">B2M20_15975</name>
</gene>
<proteinExistence type="predicted"/>
<dbReference type="Proteomes" id="UP000189940">
    <property type="component" value="Unassembled WGS sequence"/>
</dbReference>
<reference evidence="1 2" key="1">
    <citation type="submission" date="2017-02" db="EMBL/GenBank/DDBJ databases">
        <title>Genome sequence of the nitrite-oxidizing bacterium Nitrobacter vulgaris strain Ab1.</title>
        <authorList>
            <person name="Mellbye B.L."/>
            <person name="Davis E.W."/>
            <person name="Spieck E."/>
            <person name="Chang J.H."/>
            <person name="Bottomley P.J."/>
            <person name="Sayavedra-Soto L.A."/>
        </authorList>
    </citation>
    <scope>NUCLEOTIDE SEQUENCE [LARGE SCALE GENOMIC DNA]</scope>
    <source>
        <strain evidence="1 2">Ab1</strain>
    </source>
</reference>